<comment type="similarity">
    <text evidence="1">Belongs to the SMP-30/CGR1 family.</text>
</comment>
<accession>A0A221KCX5</accession>
<evidence type="ECO:0000259" key="4">
    <source>
        <dbReference type="Pfam" id="PF08450"/>
    </source>
</evidence>
<keyword evidence="6" id="KW-1185">Reference proteome</keyword>
<dbReference type="Proteomes" id="UP000199729">
    <property type="component" value="Chromosome"/>
</dbReference>
<feature type="binding site" evidence="3">
    <location>
        <position position="222"/>
    </location>
    <ligand>
        <name>a divalent metal cation</name>
        <dbReference type="ChEBI" id="CHEBI:60240"/>
    </ligand>
</feature>
<organism evidence="5 6">
    <name type="scientific">Vitreoscilla filiformis</name>
    <dbReference type="NCBI Taxonomy" id="63"/>
    <lineage>
        <taxon>Bacteria</taxon>
        <taxon>Pseudomonadati</taxon>
        <taxon>Pseudomonadota</taxon>
        <taxon>Betaproteobacteria</taxon>
        <taxon>Neisseriales</taxon>
        <taxon>Neisseriaceae</taxon>
        <taxon>Vitreoscilla</taxon>
    </lineage>
</organism>
<sequence length="315" mass="35276">MNADQGGSEEKKRVQADEWIVEPLPVAASELGESPFWHPDEEVLYWCDIPGRCLNRYAPASGAHDQWHFDTEPAACAPLLSGGVLLAMRDGLWRFDPRQGRRERLASPPYDPACERFNDGKADAWGRFWVGTIYEPRDRPAAGLYCWHRGSLQRMASDVTTSNGLAWSPDGRRMYWSDTKAHRIDVLDVSPFDGSIAQRRAWVTLPVKQPGQPLQTYGGRPDGAAVDSEGCYWSAMFEGQRLVRFSPAGEVLQEVPLPVRCPTMPCFGGSDLRTLFITTARENRPAQELMAQPWAGRVLQMRVRVPGLPTCFVAE</sequence>
<protein>
    <submittedName>
        <fullName evidence="5">Gluconolactonase</fullName>
    </submittedName>
</protein>
<dbReference type="OrthoDB" id="9775406at2"/>
<evidence type="ECO:0000313" key="5">
    <source>
        <dbReference type="EMBL" id="ASM76878.1"/>
    </source>
</evidence>
<dbReference type="PANTHER" id="PTHR10907:SF47">
    <property type="entry name" value="REGUCALCIN"/>
    <property type="match status" value="1"/>
</dbReference>
<dbReference type="InterPro" id="IPR013658">
    <property type="entry name" value="SGL"/>
</dbReference>
<dbReference type="SUPFAM" id="SSF63829">
    <property type="entry name" value="Calcium-dependent phosphotriesterase"/>
    <property type="match status" value="1"/>
</dbReference>
<dbReference type="PANTHER" id="PTHR10907">
    <property type="entry name" value="REGUCALCIN"/>
    <property type="match status" value="1"/>
</dbReference>
<feature type="binding site" evidence="3">
    <location>
        <position position="118"/>
    </location>
    <ligand>
        <name>substrate</name>
    </ligand>
</feature>
<feature type="binding site" evidence="3">
    <location>
        <position position="163"/>
    </location>
    <ligand>
        <name>a divalent metal cation</name>
        <dbReference type="ChEBI" id="CHEBI:60240"/>
    </ligand>
</feature>
<dbReference type="Gene3D" id="2.120.10.30">
    <property type="entry name" value="TolB, C-terminal domain"/>
    <property type="match status" value="1"/>
</dbReference>
<comment type="cofactor">
    <cofactor evidence="3">
        <name>Zn(2+)</name>
        <dbReference type="ChEBI" id="CHEBI:29105"/>
    </cofactor>
    <text evidence="3">Binds 1 divalent metal cation per subunit.</text>
</comment>
<dbReference type="GO" id="GO:0019853">
    <property type="term" value="P:L-ascorbic acid biosynthetic process"/>
    <property type="evidence" value="ECO:0007669"/>
    <property type="project" value="TreeGrafter"/>
</dbReference>
<gene>
    <name evidence="5" type="ORF">VITFI_CDS1100</name>
</gene>
<dbReference type="InterPro" id="IPR005511">
    <property type="entry name" value="SMP-30"/>
</dbReference>
<evidence type="ECO:0000256" key="1">
    <source>
        <dbReference type="ARBA" id="ARBA00008853"/>
    </source>
</evidence>
<feature type="binding site" evidence="3">
    <location>
        <position position="116"/>
    </location>
    <ligand>
        <name>substrate</name>
    </ligand>
</feature>
<keyword evidence="3" id="KW-0479">Metal-binding</keyword>
<evidence type="ECO:0000256" key="3">
    <source>
        <dbReference type="PIRSR" id="PIRSR605511-2"/>
    </source>
</evidence>
<evidence type="ECO:0000313" key="6">
    <source>
        <dbReference type="Proteomes" id="UP000199729"/>
    </source>
</evidence>
<name>A0A221KCX5_VITFI</name>
<dbReference type="GO" id="GO:0005509">
    <property type="term" value="F:calcium ion binding"/>
    <property type="evidence" value="ECO:0007669"/>
    <property type="project" value="TreeGrafter"/>
</dbReference>
<reference evidence="5 6" key="1">
    <citation type="submission" date="2017-07" db="EMBL/GenBank/DDBJ databases">
        <title>Complete Genome Sequence of the cosmetic ferment Vitreoscilla filiformis (ATCC15551).</title>
        <authorList>
            <person name="Contreras S."/>
            <person name="Sagory-Zalkind P."/>
            <person name="Blanquart H."/>
            <person name="Iltis A."/>
            <person name="Morand S.C."/>
        </authorList>
    </citation>
    <scope>NUCLEOTIDE SEQUENCE [LARGE SCALE GENOMIC DNA]</scope>
    <source>
        <strain evidence="5 6">ATCC 15551</strain>
    </source>
</reference>
<feature type="active site" description="Proton donor/acceptor" evidence="2">
    <location>
        <position position="222"/>
    </location>
</feature>
<dbReference type="Pfam" id="PF08450">
    <property type="entry name" value="SGL"/>
    <property type="match status" value="1"/>
</dbReference>
<evidence type="ECO:0000256" key="2">
    <source>
        <dbReference type="PIRSR" id="PIRSR605511-1"/>
    </source>
</evidence>
<dbReference type="KEGG" id="vff:VITFI_CDS1100"/>
<dbReference type="AlphaFoldDB" id="A0A221KCX5"/>
<dbReference type="InterPro" id="IPR011042">
    <property type="entry name" value="6-blade_b-propeller_TolB-like"/>
</dbReference>
<keyword evidence="3" id="KW-0862">Zinc</keyword>
<dbReference type="GO" id="GO:0004341">
    <property type="term" value="F:gluconolactonase activity"/>
    <property type="evidence" value="ECO:0007669"/>
    <property type="project" value="TreeGrafter"/>
</dbReference>
<feature type="binding site" evidence="3">
    <location>
        <position position="33"/>
    </location>
    <ligand>
        <name>a divalent metal cation</name>
        <dbReference type="ChEBI" id="CHEBI:60240"/>
    </ligand>
</feature>
<feature type="domain" description="SMP-30/Gluconolactonase/LRE-like region" evidence="4">
    <location>
        <begin position="31"/>
        <end position="281"/>
    </location>
</feature>
<dbReference type="PRINTS" id="PR01790">
    <property type="entry name" value="SMP30FAMILY"/>
</dbReference>
<proteinExistence type="inferred from homology"/>
<dbReference type="RefSeq" id="WP_089416109.1">
    <property type="nucleotide sequence ID" value="NZ_CP022423.1"/>
</dbReference>
<dbReference type="EMBL" id="CP022423">
    <property type="protein sequence ID" value="ASM76878.1"/>
    <property type="molecule type" value="Genomic_DNA"/>
</dbReference>